<dbReference type="Gene3D" id="3.40.190.10">
    <property type="entry name" value="Periplasmic binding protein-like II"/>
    <property type="match status" value="2"/>
</dbReference>
<evidence type="ECO:0000256" key="3">
    <source>
        <dbReference type="ARBA" id="ARBA00023125"/>
    </source>
</evidence>
<dbReference type="GO" id="GO:0003700">
    <property type="term" value="F:DNA-binding transcription factor activity"/>
    <property type="evidence" value="ECO:0007669"/>
    <property type="project" value="InterPro"/>
</dbReference>
<dbReference type="eggNOG" id="COG0583">
    <property type="taxonomic scope" value="Bacteria"/>
</dbReference>
<keyword evidence="2" id="KW-0805">Transcription regulation</keyword>
<dbReference type="KEGG" id="rsb:RS694_05460"/>
<evidence type="ECO:0000313" key="7">
    <source>
        <dbReference type="Proteomes" id="UP000186110"/>
    </source>
</evidence>
<dbReference type="GO" id="GO:0005829">
    <property type="term" value="C:cytosol"/>
    <property type="evidence" value="ECO:0007669"/>
    <property type="project" value="TreeGrafter"/>
</dbReference>
<dbReference type="InterPro" id="IPR036390">
    <property type="entry name" value="WH_DNA-bd_sf"/>
</dbReference>
<keyword evidence="4" id="KW-0804">Transcription</keyword>
<protein>
    <submittedName>
        <fullName evidence="6">LysR family transcriptional regulator</fullName>
    </submittedName>
</protein>
<dbReference type="GO" id="GO:0003677">
    <property type="term" value="F:DNA binding"/>
    <property type="evidence" value="ECO:0007669"/>
    <property type="project" value="UniProtKB-KW"/>
</dbReference>
<evidence type="ECO:0000256" key="2">
    <source>
        <dbReference type="ARBA" id="ARBA00023015"/>
    </source>
</evidence>
<dbReference type="Gene3D" id="1.10.10.10">
    <property type="entry name" value="Winged helix-like DNA-binding domain superfamily/Winged helix DNA-binding domain"/>
    <property type="match status" value="1"/>
</dbReference>
<feature type="domain" description="HTH lysR-type" evidence="5">
    <location>
        <begin position="1"/>
        <end position="58"/>
    </location>
</feature>
<dbReference type="STRING" id="1484693.RS694_05460"/>
<comment type="similarity">
    <text evidence="1">Belongs to the LysR transcriptional regulatory family.</text>
</comment>
<dbReference type="EMBL" id="CP019239">
    <property type="protein sequence ID" value="APW42035.1"/>
    <property type="molecule type" value="Genomic_DNA"/>
</dbReference>
<keyword evidence="7" id="KW-1185">Reference proteome</keyword>
<gene>
    <name evidence="6" type="ORF">RS694_05460</name>
</gene>
<dbReference type="PANTHER" id="PTHR30419">
    <property type="entry name" value="HTH-TYPE TRANSCRIPTIONAL REGULATOR YBHD"/>
    <property type="match status" value="1"/>
</dbReference>
<keyword evidence="3" id="KW-0238">DNA-binding</keyword>
<proteinExistence type="inferred from homology"/>
<evidence type="ECO:0000313" key="6">
    <source>
        <dbReference type="EMBL" id="APW42035.1"/>
    </source>
</evidence>
<dbReference type="PANTHER" id="PTHR30419:SF30">
    <property type="entry name" value="LYSR FAMILY TRANSCRIPTIONAL REGULATOR"/>
    <property type="match status" value="1"/>
</dbReference>
<evidence type="ECO:0000256" key="4">
    <source>
        <dbReference type="ARBA" id="ARBA00023163"/>
    </source>
</evidence>
<dbReference type="PROSITE" id="PS50931">
    <property type="entry name" value="HTH_LYSR"/>
    <property type="match status" value="1"/>
</dbReference>
<accession>A0A1P8K7Q4</accession>
<dbReference type="AlphaFoldDB" id="A0A1P8K7Q4"/>
<evidence type="ECO:0000259" key="5">
    <source>
        <dbReference type="PROSITE" id="PS50931"/>
    </source>
</evidence>
<dbReference type="SUPFAM" id="SSF46785">
    <property type="entry name" value="Winged helix' DNA-binding domain"/>
    <property type="match status" value="1"/>
</dbReference>
<dbReference type="Pfam" id="PF00126">
    <property type="entry name" value="HTH_1"/>
    <property type="match status" value="1"/>
</dbReference>
<dbReference type="RefSeq" id="WP_029706108.1">
    <property type="nucleotide sequence ID" value="NZ_CP019239.1"/>
</dbReference>
<dbReference type="InterPro" id="IPR050950">
    <property type="entry name" value="HTH-type_LysR_regulators"/>
</dbReference>
<dbReference type="Pfam" id="PF03466">
    <property type="entry name" value="LysR_substrate"/>
    <property type="match status" value="1"/>
</dbReference>
<dbReference type="Proteomes" id="UP000186110">
    <property type="component" value="Chromosome"/>
</dbReference>
<dbReference type="SUPFAM" id="SSF53850">
    <property type="entry name" value="Periplasmic binding protein-like II"/>
    <property type="match status" value="1"/>
</dbReference>
<sequence>MDLRRLKHLVTLADARNFGRAALLCHVSQSAFSRSVQAAEEELGLKLFDRGSLEVTCTDAGAFVVERARKLLFENHCLERDVSLYRERLIGDLAFGVGPYPAATLLPRLLVETRNRYPGVNVRVEVNNARYLLDHLRAEELDFYLADLRNVPHAVDLSFTRIGRMVAGFYVRAGHPLLREARVQAPQLLPYGLASVRVPESVSQALGVLFGLEDGKHAPLALECDDLHLLKAIAMETDTVLACTDAATRQEVENATLVRLDVAQLPSLFSDMGVVSLKGRSYSPMAQFAVDYLTDLGALQAMD</sequence>
<organism evidence="6 7">
    <name type="scientific">Rhodoferax saidenbachensis</name>
    <dbReference type="NCBI Taxonomy" id="1484693"/>
    <lineage>
        <taxon>Bacteria</taxon>
        <taxon>Pseudomonadati</taxon>
        <taxon>Pseudomonadota</taxon>
        <taxon>Betaproteobacteria</taxon>
        <taxon>Burkholderiales</taxon>
        <taxon>Comamonadaceae</taxon>
        <taxon>Rhodoferax</taxon>
    </lineage>
</organism>
<dbReference type="InterPro" id="IPR000847">
    <property type="entry name" value="LysR_HTH_N"/>
</dbReference>
<dbReference type="InterPro" id="IPR036388">
    <property type="entry name" value="WH-like_DNA-bd_sf"/>
</dbReference>
<reference evidence="6 7" key="1">
    <citation type="submission" date="2017-01" db="EMBL/GenBank/DDBJ databases">
        <authorList>
            <person name="Mah S.A."/>
            <person name="Swanson W.J."/>
            <person name="Moy G.W."/>
            <person name="Vacquier V.D."/>
        </authorList>
    </citation>
    <scope>NUCLEOTIDE SEQUENCE [LARGE SCALE GENOMIC DNA]</scope>
    <source>
        <strain evidence="6 7">DSM 22694</strain>
    </source>
</reference>
<dbReference type="InterPro" id="IPR005119">
    <property type="entry name" value="LysR_subst-bd"/>
</dbReference>
<evidence type="ECO:0000256" key="1">
    <source>
        <dbReference type="ARBA" id="ARBA00009437"/>
    </source>
</evidence>
<name>A0A1P8K7Q4_9BURK</name>